<name>A0A1F5AGH3_9BACT</name>
<dbReference type="Gene3D" id="3.30.2010.20">
    <property type="match status" value="1"/>
</dbReference>
<dbReference type="CDD" id="cd12952">
    <property type="entry name" value="MMP_ACEL2062"/>
    <property type="match status" value="1"/>
</dbReference>
<evidence type="ECO:0008006" key="3">
    <source>
        <dbReference type="Google" id="ProtNLM"/>
    </source>
</evidence>
<comment type="caution">
    <text evidence="1">The sequence shown here is derived from an EMBL/GenBank/DDBJ whole genome shotgun (WGS) entry which is preliminary data.</text>
</comment>
<gene>
    <name evidence="1" type="ORF">A2V47_02910</name>
</gene>
<dbReference type="InterPro" id="IPR010428">
    <property type="entry name" value="Zincin_1"/>
</dbReference>
<accession>A0A1F5AGH3</accession>
<dbReference type="EMBL" id="MEYH01000002">
    <property type="protein sequence ID" value="OGD17575.1"/>
    <property type="molecule type" value="Genomic_DNA"/>
</dbReference>
<sequence>MKVTEEEFEELVTEAISSLPETFKEKMENIAIAIEDLPSQELLGEMKIKSPYGLLGLYRGVPYTRRGIWYRNVMPDKIIIFKKPIEVRCRNKEEIGESVRRVVIHEIGHYFGLGEADLRRIERERDKNST</sequence>
<dbReference type="SUPFAM" id="SSF55486">
    <property type="entry name" value="Metalloproteases ('zincins'), catalytic domain"/>
    <property type="match status" value="1"/>
</dbReference>
<protein>
    <recommendedName>
        <fullName evidence="3">Zn-dependent protease</fullName>
    </recommendedName>
</protein>
<dbReference type="Proteomes" id="UP000177701">
    <property type="component" value="Unassembled WGS sequence"/>
</dbReference>
<dbReference type="STRING" id="1797291.A2V47_02910"/>
<reference evidence="1 2" key="1">
    <citation type="journal article" date="2016" name="Nat. Commun.">
        <title>Thousands of microbial genomes shed light on interconnected biogeochemical processes in an aquifer system.</title>
        <authorList>
            <person name="Anantharaman K."/>
            <person name="Brown C.T."/>
            <person name="Hug L.A."/>
            <person name="Sharon I."/>
            <person name="Castelle C.J."/>
            <person name="Probst A.J."/>
            <person name="Thomas B.C."/>
            <person name="Singh A."/>
            <person name="Wilkins M.J."/>
            <person name="Karaoz U."/>
            <person name="Brodie E.L."/>
            <person name="Williams K.H."/>
            <person name="Hubbard S.S."/>
            <person name="Banfield J.F."/>
        </authorList>
    </citation>
    <scope>NUCLEOTIDE SEQUENCE [LARGE SCALE GENOMIC DNA]</scope>
</reference>
<dbReference type="InterPro" id="IPR038555">
    <property type="entry name" value="Zincin_1_sf"/>
</dbReference>
<organism evidence="1 2">
    <name type="scientific">Candidatus Sediminicultor quintus</name>
    <dbReference type="NCBI Taxonomy" id="1797291"/>
    <lineage>
        <taxon>Bacteria</taxon>
        <taxon>Pseudomonadati</taxon>
        <taxon>Atribacterota</taxon>
        <taxon>Candidatus Phoenicimicrobiia</taxon>
        <taxon>Candidatus Pheonicimicrobiales</taxon>
        <taxon>Candidatus Phoenicimicrobiaceae</taxon>
        <taxon>Candidatus Sediminicultor</taxon>
    </lineage>
</organism>
<proteinExistence type="predicted"/>
<dbReference type="AlphaFoldDB" id="A0A1F5AGH3"/>
<evidence type="ECO:0000313" key="2">
    <source>
        <dbReference type="Proteomes" id="UP000177701"/>
    </source>
</evidence>
<evidence type="ECO:0000313" key="1">
    <source>
        <dbReference type="EMBL" id="OGD17575.1"/>
    </source>
</evidence>
<dbReference type="Pfam" id="PF06262">
    <property type="entry name" value="Zincin_1"/>
    <property type="match status" value="1"/>
</dbReference>